<dbReference type="InterPro" id="IPR003702">
    <property type="entry name" value="ActCoA_hydro_N"/>
</dbReference>
<evidence type="ECO:0000259" key="3">
    <source>
        <dbReference type="Pfam" id="PF02550"/>
    </source>
</evidence>
<accession>A0ABN2LED0</accession>
<proteinExistence type="inferred from homology"/>
<sequence>MKTVSLESLGRVLSALPSAPRVVASGNFATPATLLATLDTAVPEYQLFVLNPQRGLPDREGVTYETAFVGPGMRNSPRLRYYPCRLSRVPHLFQEVLHPDVVLLHTTVPDDGTLSLGLEVNILPAAVEAARARGGLVIAQVNRAMPTTFGDATMPLDAVDYIVEVDEPMAYHHPIPLDDVSQAIGARIAALVPDGATLQLGIGGIPDATLAALLQHRSLMVWSEMFSDGVLALERAGCIDRDVPITASFIFGSQELYDWVDNNKRIQMLRSEKTNAPGIIAEHPNVFSVNSALEVDLFAQANASRVRGQIYSGFGGQTDFIVGALHSPGGQAIMALRSWQPKANVSTVVPVLTGPVTSFQHSYIVTEQGAAAIWGYDQATQAQHIIDHAAHPSVRDELRDAANAMGLGPT</sequence>
<evidence type="ECO:0000256" key="1">
    <source>
        <dbReference type="ARBA" id="ARBA00009632"/>
    </source>
</evidence>
<dbReference type="Pfam" id="PF02550">
    <property type="entry name" value="AcetylCoA_hydro"/>
    <property type="match status" value="1"/>
</dbReference>
<dbReference type="GO" id="GO:0016787">
    <property type="term" value="F:hydrolase activity"/>
    <property type="evidence" value="ECO:0007669"/>
    <property type="project" value="UniProtKB-KW"/>
</dbReference>
<keyword evidence="6" id="KW-1185">Reference proteome</keyword>
<evidence type="ECO:0000259" key="4">
    <source>
        <dbReference type="Pfam" id="PF13336"/>
    </source>
</evidence>
<dbReference type="Pfam" id="PF13336">
    <property type="entry name" value="AcetylCoA_hyd_C"/>
    <property type="match status" value="1"/>
</dbReference>
<reference evidence="5 6" key="1">
    <citation type="journal article" date="2019" name="Int. J. Syst. Evol. Microbiol.">
        <title>The Global Catalogue of Microorganisms (GCM) 10K type strain sequencing project: providing services to taxonomists for standard genome sequencing and annotation.</title>
        <authorList>
            <consortium name="The Broad Institute Genomics Platform"/>
            <consortium name="The Broad Institute Genome Sequencing Center for Infectious Disease"/>
            <person name="Wu L."/>
            <person name="Ma J."/>
        </authorList>
    </citation>
    <scope>NUCLEOTIDE SEQUENCE [LARGE SCALE GENOMIC DNA]</scope>
    <source>
        <strain evidence="5 6">JCM 13250</strain>
    </source>
</reference>
<feature type="domain" description="Acetyl-CoA hydrolase/transferase C-terminal" evidence="4">
    <location>
        <begin position="252"/>
        <end position="402"/>
    </location>
</feature>
<organism evidence="5 6">
    <name type="scientific">Luedemannella flava</name>
    <dbReference type="NCBI Taxonomy" id="349316"/>
    <lineage>
        <taxon>Bacteria</taxon>
        <taxon>Bacillati</taxon>
        <taxon>Actinomycetota</taxon>
        <taxon>Actinomycetes</taxon>
        <taxon>Micromonosporales</taxon>
        <taxon>Micromonosporaceae</taxon>
        <taxon>Luedemannella</taxon>
    </lineage>
</organism>
<evidence type="ECO:0000313" key="5">
    <source>
        <dbReference type="EMBL" id="GAA1784589.1"/>
    </source>
</evidence>
<dbReference type="Gene3D" id="3.40.1080.20">
    <property type="entry name" value="Acetyl-CoA hydrolase/transferase C-terminal domain"/>
    <property type="match status" value="1"/>
</dbReference>
<dbReference type="Gene3D" id="3.40.1080.10">
    <property type="entry name" value="Glutaconate Coenzyme A-transferase"/>
    <property type="match status" value="1"/>
</dbReference>
<dbReference type="SUPFAM" id="SSF100950">
    <property type="entry name" value="NagB/RpiA/CoA transferase-like"/>
    <property type="match status" value="2"/>
</dbReference>
<dbReference type="Proteomes" id="UP001500218">
    <property type="component" value="Unassembled WGS sequence"/>
</dbReference>
<feature type="domain" description="Acetyl-CoA hydrolase/transferase N-terminal" evidence="3">
    <location>
        <begin position="70"/>
        <end position="167"/>
    </location>
</feature>
<name>A0ABN2LED0_9ACTN</name>
<dbReference type="InterPro" id="IPR038460">
    <property type="entry name" value="AcetylCoA_hyd_C_sf"/>
</dbReference>
<evidence type="ECO:0000256" key="2">
    <source>
        <dbReference type="ARBA" id="ARBA00022679"/>
    </source>
</evidence>
<dbReference type="PANTHER" id="PTHR21432">
    <property type="entry name" value="ACETYL-COA HYDROLASE-RELATED"/>
    <property type="match status" value="1"/>
</dbReference>
<dbReference type="InterPro" id="IPR037171">
    <property type="entry name" value="NagB/RpiA_transferase-like"/>
</dbReference>
<gene>
    <name evidence="5" type="ORF">GCM10009682_03430</name>
</gene>
<keyword evidence="2" id="KW-0808">Transferase</keyword>
<dbReference type="EMBL" id="BAAALT010000004">
    <property type="protein sequence ID" value="GAA1784589.1"/>
    <property type="molecule type" value="Genomic_DNA"/>
</dbReference>
<dbReference type="PANTHER" id="PTHR21432:SF20">
    <property type="entry name" value="ACETYL-COA HYDROLASE"/>
    <property type="match status" value="1"/>
</dbReference>
<dbReference type="RefSeq" id="WP_344125435.1">
    <property type="nucleotide sequence ID" value="NZ_BAAALT010000004.1"/>
</dbReference>
<keyword evidence="5" id="KW-0378">Hydrolase</keyword>
<comment type="caution">
    <text evidence="5">The sequence shown here is derived from an EMBL/GenBank/DDBJ whole genome shotgun (WGS) entry which is preliminary data.</text>
</comment>
<evidence type="ECO:0000313" key="6">
    <source>
        <dbReference type="Proteomes" id="UP001500218"/>
    </source>
</evidence>
<protein>
    <submittedName>
        <fullName evidence="5">Acetyl-CoA hydrolase/transferase C-terminal domain-containing protein</fullName>
    </submittedName>
</protein>
<dbReference type="InterPro" id="IPR046433">
    <property type="entry name" value="ActCoA_hydro"/>
</dbReference>
<dbReference type="InterPro" id="IPR026888">
    <property type="entry name" value="AcetylCoA_hyd_C"/>
</dbReference>
<dbReference type="Gene3D" id="3.30.750.70">
    <property type="entry name" value="4-hydroxybutyrate coenzyme like domains"/>
    <property type="match status" value="1"/>
</dbReference>
<comment type="similarity">
    <text evidence="1">Belongs to the acetyl-CoA hydrolase/transferase family.</text>
</comment>